<protein>
    <submittedName>
        <fullName evidence="1">Uncharacterized protein</fullName>
    </submittedName>
</protein>
<comment type="caution">
    <text evidence="1">The sequence shown here is derived from an EMBL/GenBank/DDBJ whole genome shotgun (WGS) entry which is preliminary data.</text>
</comment>
<reference evidence="2" key="1">
    <citation type="journal article" date="2016" name="Nat. Biotechnol.">
        <title>Sequencing wild and cultivated cassava and related species reveals extensive interspecific hybridization and genetic diversity.</title>
        <authorList>
            <person name="Bredeson J.V."/>
            <person name="Lyons J.B."/>
            <person name="Prochnik S.E."/>
            <person name="Wu G.A."/>
            <person name="Ha C.M."/>
            <person name="Edsinger-Gonzales E."/>
            <person name="Grimwood J."/>
            <person name="Schmutz J."/>
            <person name="Rabbi I.Y."/>
            <person name="Egesi C."/>
            <person name="Nauluvula P."/>
            <person name="Lebot V."/>
            <person name="Ndunguru J."/>
            <person name="Mkamilo G."/>
            <person name="Bart R.S."/>
            <person name="Setter T.L."/>
            <person name="Gleadow R.M."/>
            <person name="Kulakow P."/>
            <person name="Ferguson M.E."/>
            <person name="Rounsley S."/>
            <person name="Rokhsar D.S."/>
        </authorList>
    </citation>
    <scope>NUCLEOTIDE SEQUENCE [LARGE SCALE GENOMIC DNA]</scope>
    <source>
        <strain evidence="2">cv. AM560-2</strain>
    </source>
</reference>
<gene>
    <name evidence="1" type="ORF">MANES_14G083200v8</name>
</gene>
<keyword evidence="2" id="KW-1185">Reference proteome</keyword>
<dbReference type="EMBL" id="CM004400">
    <property type="protein sequence ID" value="KAG8638953.1"/>
    <property type="molecule type" value="Genomic_DNA"/>
</dbReference>
<organism evidence="1 2">
    <name type="scientific">Manihot esculenta</name>
    <name type="common">Cassava</name>
    <name type="synonym">Jatropha manihot</name>
    <dbReference type="NCBI Taxonomy" id="3983"/>
    <lineage>
        <taxon>Eukaryota</taxon>
        <taxon>Viridiplantae</taxon>
        <taxon>Streptophyta</taxon>
        <taxon>Embryophyta</taxon>
        <taxon>Tracheophyta</taxon>
        <taxon>Spermatophyta</taxon>
        <taxon>Magnoliopsida</taxon>
        <taxon>eudicotyledons</taxon>
        <taxon>Gunneridae</taxon>
        <taxon>Pentapetalae</taxon>
        <taxon>rosids</taxon>
        <taxon>fabids</taxon>
        <taxon>Malpighiales</taxon>
        <taxon>Euphorbiaceae</taxon>
        <taxon>Crotonoideae</taxon>
        <taxon>Manihoteae</taxon>
        <taxon>Manihot</taxon>
    </lineage>
</organism>
<dbReference type="Proteomes" id="UP000091857">
    <property type="component" value="Chromosome 14"/>
</dbReference>
<name>A0ACB7GF61_MANES</name>
<evidence type="ECO:0000313" key="1">
    <source>
        <dbReference type="EMBL" id="KAG8638953.1"/>
    </source>
</evidence>
<evidence type="ECO:0000313" key="2">
    <source>
        <dbReference type="Proteomes" id="UP000091857"/>
    </source>
</evidence>
<accession>A0ACB7GF61</accession>
<sequence length="464" mass="51251">MIGQCTVPKWNLKHQRQAQVEGAESNRSTHVHTHQLQNPTTHLGVPISLFHQQMGFSSRSNYYEVAELTWENGQLAMHGLGGLLHSDQGTKATTTWGRTSETLESIVHQATRHSSPQKINSKQQGQAKIASAVESSDGKWAETSSGHQAQMAPLLLKKRARSESNQCGSSRDHEQVDRSACASASPTFCRESDTTMMTYASFESTPSFKAKTTDNEDSASHGGSENPDEDRETKTERVRSHSSRRSRAAAIHNQSERKRRDRINQKMKALQKLVPNASKTDKASMLDEVIEYLKQLQAQVQVMSVRNMPQMMMSPLGMHQHFHQMSLLARMGMGVTHLGMGMGMLHDINTIGHATATPPHSLPPLLHPPPPSTTPAASFVPPPHPHPFVVLPAANPDTANSSSVPLPDPYCGFLAQSMNMDLYNKMAALYQQQMMNQQMTQAAPQPNHVQGSCLPWQEPLEAAR</sequence>
<proteinExistence type="predicted"/>